<evidence type="ECO:0000259" key="8">
    <source>
        <dbReference type="PROSITE" id="PS51225"/>
    </source>
</evidence>
<accession>A0A818JPH3</accession>
<dbReference type="InterPro" id="IPR008253">
    <property type="entry name" value="Marvel"/>
</dbReference>
<gene>
    <name evidence="11" type="ORF">IZO911_LOCUS43590</name>
    <name evidence="10" type="ORF">JYZ213_LOCUS10299</name>
    <name evidence="13" type="ORF">KXQ929_LOCUS2213</name>
    <name evidence="12" type="ORF">OKA104_LOCUS855</name>
    <name evidence="14" type="ORF">OXD698_LOCUS7380</name>
    <name evidence="9" type="ORF">VCS650_LOCUS4724</name>
</gene>
<comment type="caution">
    <text evidence="13">The sequence shown here is derived from an EMBL/GenBank/DDBJ whole genome shotgun (WGS) entry which is preliminary data.</text>
</comment>
<dbReference type="PANTHER" id="PTHR22776">
    <property type="entry name" value="MARVEL-CONTAINING POTENTIAL LIPID RAFT-ASSOCIATED PROTEIN"/>
    <property type="match status" value="1"/>
</dbReference>
<feature type="region of interest" description="Disordered" evidence="6">
    <location>
        <begin position="147"/>
        <end position="171"/>
    </location>
</feature>
<evidence type="ECO:0000256" key="1">
    <source>
        <dbReference type="ARBA" id="ARBA00004141"/>
    </source>
</evidence>
<evidence type="ECO:0000256" key="5">
    <source>
        <dbReference type="PROSITE-ProRule" id="PRU00581"/>
    </source>
</evidence>
<evidence type="ECO:0000313" key="14">
    <source>
        <dbReference type="EMBL" id="CAF3620055.1"/>
    </source>
</evidence>
<feature type="compositionally biased region" description="Pro residues" evidence="6">
    <location>
        <begin position="158"/>
        <end position="171"/>
    </location>
</feature>
<dbReference type="AlphaFoldDB" id="A0A818JPH3"/>
<evidence type="ECO:0000256" key="3">
    <source>
        <dbReference type="ARBA" id="ARBA00022989"/>
    </source>
</evidence>
<dbReference type="OrthoDB" id="10028364at2759"/>
<dbReference type="Proteomes" id="UP000663881">
    <property type="component" value="Unassembled WGS sequence"/>
</dbReference>
<evidence type="ECO:0000313" key="11">
    <source>
        <dbReference type="EMBL" id="CAF1473481.1"/>
    </source>
</evidence>
<feature type="transmembrane region" description="Helical" evidence="7">
    <location>
        <begin position="53"/>
        <end position="75"/>
    </location>
</feature>
<dbReference type="EMBL" id="CAJNOE010002217">
    <property type="protein sequence ID" value="CAF1473481.1"/>
    <property type="molecule type" value="Genomic_DNA"/>
</dbReference>
<feature type="domain" description="MARVEL" evidence="8">
    <location>
        <begin position="14"/>
        <end position="143"/>
    </location>
</feature>
<protein>
    <recommendedName>
        <fullName evidence="8">MARVEL domain-containing protein</fullName>
    </recommendedName>
</protein>
<evidence type="ECO:0000313" key="15">
    <source>
        <dbReference type="Proteomes" id="UP000663868"/>
    </source>
</evidence>
<name>A0A818JPH3_9BILA</name>
<feature type="compositionally biased region" description="Low complexity" evidence="6">
    <location>
        <begin position="147"/>
        <end position="156"/>
    </location>
</feature>
<evidence type="ECO:0000313" key="9">
    <source>
        <dbReference type="EMBL" id="CAF0814359.1"/>
    </source>
</evidence>
<evidence type="ECO:0000256" key="6">
    <source>
        <dbReference type="SAM" id="MobiDB-lite"/>
    </source>
</evidence>
<keyword evidence="2 5" id="KW-0812">Transmembrane</keyword>
<dbReference type="PANTHER" id="PTHR22776:SF49">
    <property type="entry name" value="MARVEL DOMAIN-CONTAINING PROTEIN"/>
    <property type="match status" value="1"/>
</dbReference>
<dbReference type="Proteomes" id="UP000663891">
    <property type="component" value="Unassembled WGS sequence"/>
</dbReference>
<dbReference type="InterPro" id="IPR050578">
    <property type="entry name" value="MARVEL-CKLF_proteins"/>
</dbReference>
<dbReference type="EMBL" id="CAJNON010000027">
    <property type="protein sequence ID" value="CAF0814359.1"/>
    <property type="molecule type" value="Genomic_DNA"/>
</dbReference>
<evidence type="ECO:0000256" key="2">
    <source>
        <dbReference type="ARBA" id="ARBA00022692"/>
    </source>
</evidence>
<dbReference type="GO" id="GO:0016020">
    <property type="term" value="C:membrane"/>
    <property type="evidence" value="ECO:0007669"/>
    <property type="project" value="UniProtKB-SubCell"/>
</dbReference>
<dbReference type="EMBL" id="CAJOAZ010000337">
    <property type="protein sequence ID" value="CAF3620055.1"/>
    <property type="molecule type" value="Genomic_DNA"/>
</dbReference>
<sequence length="171" mass="18773">MDYESKGVTCRIDYIRSIPGILKIIELFCDLLGTALTGAGPAVDSVTTGQRGFFLFVSILALIITTVLLVLGLLNIHNVFLTGRWPIIEFCWCAFISLFYFIASIVIATVGKYDGRFGAAAFFGFAAFITYVAEAVLQFRAYRSGGSQGQREQQYGVNPPPPPPTRPQPTY</sequence>
<organism evidence="13 15">
    <name type="scientific">Adineta steineri</name>
    <dbReference type="NCBI Taxonomy" id="433720"/>
    <lineage>
        <taxon>Eukaryota</taxon>
        <taxon>Metazoa</taxon>
        <taxon>Spiralia</taxon>
        <taxon>Gnathifera</taxon>
        <taxon>Rotifera</taxon>
        <taxon>Eurotatoria</taxon>
        <taxon>Bdelloidea</taxon>
        <taxon>Adinetida</taxon>
        <taxon>Adinetidae</taxon>
        <taxon>Adineta</taxon>
    </lineage>
</organism>
<feature type="transmembrane region" description="Helical" evidence="7">
    <location>
        <begin position="117"/>
        <end position="137"/>
    </location>
</feature>
<dbReference type="EMBL" id="CAJNOG010000075">
    <property type="protein sequence ID" value="CAF0896225.1"/>
    <property type="molecule type" value="Genomic_DNA"/>
</dbReference>
<evidence type="ECO:0000313" key="10">
    <source>
        <dbReference type="EMBL" id="CAF0896225.1"/>
    </source>
</evidence>
<keyword evidence="4 5" id="KW-0472">Membrane</keyword>
<feature type="transmembrane region" description="Helical" evidence="7">
    <location>
        <begin position="87"/>
        <end position="111"/>
    </location>
</feature>
<evidence type="ECO:0000256" key="7">
    <source>
        <dbReference type="SAM" id="Phobius"/>
    </source>
</evidence>
<dbReference type="PROSITE" id="PS51225">
    <property type="entry name" value="MARVEL"/>
    <property type="match status" value="1"/>
</dbReference>
<proteinExistence type="predicted"/>
<dbReference type="Proteomes" id="UP000663844">
    <property type="component" value="Unassembled WGS sequence"/>
</dbReference>
<dbReference type="EMBL" id="CAJOBB010000065">
    <property type="protein sequence ID" value="CAF3542037.1"/>
    <property type="molecule type" value="Genomic_DNA"/>
</dbReference>
<dbReference type="Proteomes" id="UP000663860">
    <property type="component" value="Unassembled WGS sequence"/>
</dbReference>
<dbReference type="Proteomes" id="UP000663845">
    <property type="component" value="Unassembled WGS sequence"/>
</dbReference>
<comment type="subcellular location">
    <subcellularLocation>
        <location evidence="1">Membrane</location>
        <topology evidence="1">Multi-pass membrane protein</topology>
    </subcellularLocation>
</comment>
<evidence type="ECO:0000313" key="13">
    <source>
        <dbReference type="EMBL" id="CAF3542037.1"/>
    </source>
</evidence>
<dbReference type="EMBL" id="CAJOAY010000018">
    <property type="protein sequence ID" value="CAF3489882.1"/>
    <property type="molecule type" value="Genomic_DNA"/>
</dbReference>
<keyword evidence="3 7" id="KW-1133">Transmembrane helix</keyword>
<dbReference type="Proteomes" id="UP000663868">
    <property type="component" value="Unassembled WGS sequence"/>
</dbReference>
<evidence type="ECO:0000313" key="12">
    <source>
        <dbReference type="EMBL" id="CAF3489882.1"/>
    </source>
</evidence>
<reference evidence="13" key="1">
    <citation type="submission" date="2021-02" db="EMBL/GenBank/DDBJ databases">
        <authorList>
            <person name="Nowell W R."/>
        </authorList>
    </citation>
    <scope>NUCLEOTIDE SEQUENCE</scope>
</reference>
<evidence type="ECO:0000256" key="4">
    <source>
        <dbReference type="ARBA" id="ARBA00023136"/>
    </source>
</evidence>
<dbReference type="Pfam" id="PF01284">
    <property type="entry name" value="MARVEL"/>
    <property type="match status" value="1"/>
</dbReference>